<dbReference type="Gene3D" id="1.10.10.10">
    <property type="entry name" value="Winged helix-like DNA-binding domain superfamily/Winged helix DNA-binding domain"/>
    <property type="match status" value="1"/>
</dbReference>
<dbReference type="Proteomes" id="UP001236404">
    <property type="component" value="Unassembled WGS sequence"/>
</dbReference>
<organism evidence="2 3">
    <name type="scientific">Curtobacterium caseinilyticum</name>
    <dbReference type="NCBI Taxonomy" id="3055137"/>
    <lineage>
        <taxon>Bacteria</taxon>
        <taxon>Bacillati</taxon>
        <taxon>Actinomycetota</taxon>
        <taxon>Actinomycetes</taxon>
        <taxon>Micrococcales</taxon>
        <taxon>Microbacteriaceae</taxon>
        <taxon>Curtobacterium</taxon>
    </lineage>
</organism>
<gene>
    <name evidence="2" type="ORF">QUG93_14870</name>
</gene>
<comment type="caution">
    <text evidence="2">The sequence shown here is derived from an EMBL/GenBank/DDBJ whole genome shotgun (WGS) entry which is preliminary data.</text>
</comment>
<dbReference type="EMBL" id="JAUCMN010000012">
    <property type="protein sequence ID" value="MDM7892974.1"/>
    <property type="molecule type" value="Genomic_DNA"/>
</dbReference>
<protein>
    <submittedName>
        <fullName evidence="2">Helix-turn-helix domain-containing protein</fullName>
    </submittedName>
</protein>
<feature type="domain" description="HTH arsR-type" evidence="1">
    <location>
        <begin position="26"/>
        <end position="106"/>
    </location>
</feature>
<dbReference type="SMART" id="SM00418">
    <property type="entry name" value="HTH_ARSR"/>
    <property type="match status" value="1"/>
</dbReference>
<sequence>MPAPVDPVTAAERLPQPTVAEMDLPVVLDALSDPIRLAILHRYLVDAAGGVRSCGWVGVDRPKSTLTHHFRVLREAGLLEQHQEGLTRSSRVRVEDVQQRFPGLLDLVAAWPVPAAIMREEVPA</sequence>
<dbReference type="SUPFAM" id="SSF46785">
    <property type="entry name" value="Winged helix' DNA-binding domain"/>
    <property type="match status" value="1"/>
</dbReference>
<dbReference type="RefSeq" id="WP_289475177.1">
    <property type="nucleotide sequence ID" value="NZ_JAUCMN010000012.1"/>
</dbReference>
<evidence type="ECO:0000259" key="1">
    <source>
        <dbReference type="SMART" id="SM00418"/>
    </source>
</evidence>
<name>A0ABT7TTN5_9MICO</name>
<dbReference type="InterPro" id="IPR011991">
    <property type="entry name" value="ArsR-like_HTH"/>
</dbReference>
<evidence type="ECO:0000313" key="2">
    <source>
        <dbReference type="EMBL" id="MDM7892974.1"/>
    </source>
</evidence>
<evidence type="ECO:0000313" key="3">
    <source>
        <dbReference type="Proteomes" id="UP001236404"/>
    </source>
</evidence>
<accession>A0ABT7TTN5</accession>
<keyword evidence="3" id="KW-1185">Reference proteome</keyword>
<dbReference type="InterPro" id="IPR036388">
    <property type="entry name" value="WH-like_DNA-bd_sf"/>
</dbReference>
<dbReference type="InterPro" id="IPR036390">
    <property type="entry name" value="WH_DNA-bd_sf"/>
</dbReference>
<reference evidence="2 3" key="1">
    <citation type="submission" date="2023-06" db="EMBL/GenBank/DDBJ databases">
        <authorList>
            <person name="Feng G."/>
            <person name="Li J."/>
            <person name="Zhu H."/>
        </authorList>
    </citation>
    <scope>NUCLEOTIDE SEQUENCE [LARGE SCALE GENOMIC DNA]</scope>
    <source>
        <strain evidence="2 3">RHCKG28</strain>
    </source>
</reference>
<proteinExistence type="predicted"/>
<dbReference type="InterPro" id="IPR001845">
    <property type="entry name" value="HTH_ArsR_DNA-bd_dom"/>
</dbReference>
<dbReference type="PRINTS" id="PR00778">
    <property type="entry name" value="HTHARSR"/>
</dbReference>
<dbReference type="Pfam" id="PF12840">
    <property type="entry name" value="HTH_20"/>
    <property type="match status" value="1"/>
</dbReference>
<dbReference type="CDD" id="cd00090">
    <property type="entry name" value="HTH_ARSR"/>
    <property type="match status" value="1"/>
</dbReference>